<dbReference type="STRING" id="105785.A0A2J7RAP4"/>
<reference evidence="2 3" key="1">
    <citation type="submission" date="2017-12" db="EMBL/GenBank/DDBJ databases">
        <title>Hemimetabolous genomes reveal molecular basis of termite eusociality.</title>
        <authorList>
            <person name="Harrison M.C."/>
            <person name="Jongepier E."/>
            <person name="Robertson H.M."/>
            <person name="Arning N."/>
            <person name="Bitard-Feildel T."/>
            <person name="Chao H."/>
            <person name="Childers C.P."/>
            <person name="Dinh H."/>
            <person name="Doddapaneni H."/>
            <person name="Dugan S."/>
            <person name="Gowin J."/>
            <person name="Greiner C."/>
            <person name="Han Y."/>
            <person name="Hu H."/>
            <person name="Hughes D.S.T."/>
            <person name="Huylmans A.-K."/>
            <person name="Kemena C."/>
            <person name="Kremer L.P.M."/>
            <person name="Lee S.L."/>
            <person name="Lopez-Ezquerra A."/>
            <person name="Mallet L."/>
            <person name="Monroy-Kuhn J.M."/>
            <person name="Moser A."/>
            <person name="Murali S.C."/>
            <person name="Muzny D.M."/>
            <person name="Otani S."/>
            <person name="Piulachs M.-D."/>
            <person name="Poelchau M."/>
            <person name="Qu J."/>
            <person name="Schaub F."/>
            <person name="Wada-Katsumata A."/>
            <person name="Worley K.C."/>
            <person name="Xie Q."/>
            <person name="Ylla G."/>
            <person name="Poulsen M."/>
            <person name="Gibbs R.A."/>
            <person name="Schal C."/>
            <person name="Richards S."/>
            <person name="Belles X."/>
            <person name="Korb J."/>
            <person name="Bornberg-Bauer E."/>
        </authorList>
    </citation>
    <scope>NUCLEOTIDE SEQUENCE [LARGE SCALE GENOMIC DNA]</scope>
    <source>
        <tissue evidence="2">Whole body</tissue>
    </source>
</reference>
<dbReference type="InterPro" id="IPR052709">
    <property type="entry name" value="Transposase-MT_Hybrid"/>
</dbReference>
<name>A0A2J7RAP4_9NEOP</name>
<proteinExistence type="predicted"/>
<dbReference type="InterPro" id="IPR041426">
    <property type="entry name" value="Mos1_HTH"/>
</dbReference>
<dbReference type="InParanoid" id="A0A2J7RAP4"/>
<evidence type="ECO:0000259" key="1">
    <source>
        <dbReference type="Pfam" id="PF17906"/>
    </source>
</evidence>
<dbReference type="PANTHER" id="PTHR46060">
    <property type="entry name" value="MARINER MOS1 TRANSPOSASE-LIKE PROTEIN"/>
    <property type="match status" value="1"/>
</dbReference>
<dbReference type="PANTHER" id="PTHR46060:SF1">
    <property type="entry name" value="MARINER MOS1 TRANSPOSASE-LIKE PROTEIN"/>
    <property type="match status" value="1"/>
</dbReference>
<keyword evidence="3" id="KW-1185">Reference proteome</keyword>
<comment type="caution">
    <text evidence="2">The sequence shown here is derived from an EMBL/GenBank/DDBJ whole genome shotgun (WGS) entry which is preliminary data.</text>
</comment>
<accession>A0A2J7RAP4</accession>
<protein>
    <recommendedName>
        <fullName evidence="1">Mos1 transposase HTH domain-containing protein</fullName>
    </recommendedName>
</protein>
<feature type="domain" description="Mos1 transposase HTH" evidence="1">
    <location>
        <begin position="6"/>
        <end position="42"/>
    </location>
</feature>
<dbReference type="EMBL" id="NEVH01006566">
    <property type="protein sequence ID" value="PNF37901.1"/>
    <property type="molecule type" value="Genomic_DNA"/>
</dbReference>
<evidence type="ECO:0000313" key="2">
    <source>
        <dbReference type="EMBL" id="PNF37901.1"/>
    </source>
</evidence>
<gene>
    <name evidence="2" type="ORF">B7P43_G06196</name>
</gene>
<dbReference type="Pfam" id="PF17906">
    <property type="entry name" value="HTH_48"/>
    <property type="match status" value="1"/>
</dbReference>
<dbReference type="AlphaFoldDB" id="A0A2J7RAP4"/>
<sequence>MSELLKLGKSGSEITERLMQVYGDNAMKETAAYNYVTRFSQGRESVTDEESSERTATRRTEENITKVRQILCENLRLSVRSIAEQANIDRETHERTLSVREFLVTKEPILSQVNPVHTIPYYFSTIQFNIIQLHTSKSSSRLFPSGFPTKILYAILFSPIRAMCPTYLMLLTSASGYIWPRVQIMKLLIMQCSPAFNYFIPLGSKYSPHHLAPKPPQPVYFP</sequence>
<evidence type="ECO:0000313" key="3">
    <source>
        <dbReference type="Proteomes" id="UP000235965"/>
    </source>
</evidence>
<organism evidence="2 3">
    <name type="scientific">Cryptotermes secundus</name>
    <dbReference type="NCBI Taxonomy" id="105785"/>
    <lineage>
        <taxon>Eukaryota</taxon>
        <taxon>Metazoa</taxon>
        <taxon>Ecdysozoa</taxon>
        <taxon>Arthropoda</taxon>
        <taxon>Hexapoda</taxon>
        <taxon>Insecta</taxon>
        <taxon>Pterygota</taxon>
        <taxon>Neoptera</taxon>
        <taxon>Polyneoptera</taxon>
        <taxon>Dictyoptera</taxon>
        <taxon>Blattodea</taxon>
        <taxon>Blattoidea</taxon>
        <taxon>Termitoidae</taxon>
        <taxon>Kalotermitidae</taxon>
        <taxon>Cryptotermitinae</taxon>
        <taxon>Cryptotermes</taxon>
    </lineage>
</organism>
<dbReference type="Proteomes" id="UP000235965">
    <property type="component" value="Unassembled WGS sequence"/>
</dbReference>
<dbReference type="OrthoDB" id="10017160at2759"/>